<evidence type="ECO:0000313" key="1">
    <source>
        <dbReference type="EMBL" id="KAH7858151.1"/>
    </source>
</evidence>
<reference evidence="1 2" key="1">
    <citation type="journal article" date="2021" name="Hortic Res">
        <title>High-quality reference genome and annotation aids understanding of berry development for evergreen blueberry (Vaccinium darrowii).</title>
        <authorList>
            <person name="Yu J."/>
            <person name="Hulse-Kemp A.M."/>
            <person name="Babiker E."/>
            <person name="Staton M."/>
        </authorList>
    </citation>
    <scope>NUCLEOTIDE SEQUENCE [LARGE SCALE GENOMIC DNA]</scope>
    <source>
        <strain evidence="2">cv. NJ 8807/NJ 8810</strain>
        <tissue evidence="1">Young leaf</tissue>
    </source>
</reference>
<name>A0ACB7YXB5_9ERIC</name>
<sequence>MSVIERISGERNKVNEDIELKDIELKKFKTYTANLAYKFAKIERERMDALKALEGSKDRIFELERDLREATEAIKRNECGATRIAEMTRTFRNRSGLGFVDPPSLTPKANESAKREIKFVKSETAKNEVISDKPEPSTKSPTITNKISNKSPANVAASLESAGKIILRWDSTASEEARDRMIFDGDCHEIDVYLTAVDEIQRWMESATLADDQNKANTAIQIAMARLEDEFWNLLISHIDQDSRLPWPRRRIGTVPQNRLELRWNNARSVKSPSSSNKNPAISPWLRSMPATVV</sequence>
<gene>
    <name evidence="1" type="ORF">Vadar_020548</name>
</gene>
<comment type="caution">
    <text evidence="1">The sequence shown here is derived from an EMBL/GenBank/DDBJ whole genome shotgun (WGS) entry which is preliminary data.</text>
</comment>
<organism evidence="1 2">
    <name type="scientific">Vaccinium darrowii</name>
    <dbReference type="NCBI Taxonomy" id="229202"/>
    <lineage>
        <taxon>Eukaryota</taxon>
        <taxon>Viridiplantae</taxon>
        <taxon>Streptophyta</taxon>
        <taxon>Embryophyta</taxon>
        <taxon>Tracheophyta</taxon>
        <taxon>Spermatophyta</taxon>
        <taxon>Magnoliopsida</taxon>
        <taxon>eudicotyledons</taxon>
        <taxon>Gunneridae</taxon>
        <taxon>Pentapetalae</taxon>
        <taxon>asterids</taxon>
        <taxon>Ericales</taxon>
        <taxon>Ericaceae</taxon>
        <taxon>Vaccinioideae</taxon>
        <taxon>Vaccinieae</taxon>
        <taxon>Vaccinium</taxon>
    </lineage>
</organism>
<dbReference type="EMBL" id="CM037153">
    <property type="protein sequence ID" value="KAH7858151.1"/>
    <property type="molecule type" value="Genomic_DNA"/>
</dbReference>
<proteinExistence type="predicted"/>
<dbReference type="Proteomes" id="UP000828048">
    <property type="component" value="Chromosome 3"/>
</dbReference>
<evidence type="ECO:0000313" key="2">
    <source>
        <dbReference type="Proteomes" id="UP000828048"/>
    </source>
</evidence>
<keyword evidence="2" id="KW-1185">Reference proteome</keyword>
<protein>
    <submittedName>
        <fullName evidence="1">Uncharacterized protein</fullName>
    </submittedName>
</protein>
<accession>A0ACB7YXB5</accession>